<evidence type="ECO:0000259" key="9">
    <source>
        <dbReference type="PROSITE" id="PS50106"/>
    </source>
</evidence>
<evidence type="ECO:0000256" key="1">
    <source>
        <dbReference type="ARBA" id="ARBA00004162"/>
    </source>
</evidence>
<keyword evidence="11" id="KW-1185">Reference proteome</keyword>
<dbReference type="SMART" id="SM00228">
    <property type="entry name" value="PDZ"/>
    <property type="match status" value="1"/>
</dbReference>
<dbReference type="InterPro" id="IPR009003">
    <property type="entry name" value="Peptidase_S1_PA"/>
</dbReference>
<evidence type="ECO:0000256" key="3">
    <source>
        <dbReference type="ARBA" id="ARBA00021768"/>
    </source>
</evidence>
<dbReference type="InterPro" id="IPR001478">
    <property type="entry name" value="PDZ"/>
</dbReference>
<proteinExistence type="inferred from homology"/>
<keyword evidence="6" id="KW-0720">Serine protease</keyword>
<dbReference type="GO" id="GO:0006508">
    <property type="term" value="P:proteolysis"/>
    <property type="evidence" value="ECO:0007669"/>
    <property type="project" value="UniProtKB-KW"/>
</dbReference>
<dbReference type="InterPro" id="IPR043504">
    <property type="entry name" value="Peptidase_S1_PA_chymotrypsin"/>
</dbReference>
<dbReference type="SUPFAM" id="SSF50494">
    <property type="entry name" value="Trypsin-like serine proteases"/>
    <property type="match status" value="1"/>
</dbReference>
<dbReference type="RefSeq" id="WP_160654415.1">
    <property type="nucleotide sequence ID" value="NZ_JBHRWU010000001.1"/>
</dbReference>
<keyword evidence="4" id="KW-0645">Protease</keyword>
<dbReference type="PANTHER" id="PTHR43343:SF3">
    <property type="entry name" value="PROTEASE DO-LIKE 8, CHLOROPLASTIC"/>
    <property type="match status" value="1"/>
</dbReference>
<dbReference type="InterPro" id="IPR036034">
    <property type="entry name" value="PDZ_sf"/>
</dbReference>
<feature type="compositionally biased region" description="Low complexity" evidence="7">
    <location>
        <begin position="32"/>
        <end position="41"/>
    </location>
</feature>
<feature type="domain" description="PDZ" evidence="9">
    <location>
        <begin position="407"/>
        <end position="485"/>
    </location>
</feature>
<dbReference type="PROSITE" id="PS50106">
    <property type="entry name" value="PDZ"/>
    <property type="match status" value="1"/>
</dbReference>
<evidence type="ECO:0000313" key="10">
    <source>
        <dbReference type="EMBL" id="MXQ50909.1"/>
    </source>
</evidence>
<dbReference type="GO" id="GO:0012505">
    <property type="term" value="C:endomembrane system"/>
    <property type="evidence" value="ECO:0007669"/>
    <property type="project" value="UniProtKB-SubCell"/>
</dbReference>
<evidence type="ECO:0000256" key="8">
    <source>
        <dbReference type="SAM" id="Phobius"/>
    </source>
</evidence>
<name>A0A6N8U5M4_9STAP</name>
<dbReference type="EMBL" id="WUUK01000002">
    <property type="protein sequence ID" value="MXQ50909.1"/>
    <property type="molecule type" value="Genomic_DNA"/>
</dbReference>
<dbReference type="PRINTS" id="PR00834">
    <property type="entry name" value="PROTEASES2C"/>
</dbReference>
<reference evidence="10 11" key="1">
    <citation type="submission" date="2019-12" db="EMBL/GenBank/DDBJ databases">
        <title>Salinicoccus cyprini sp. nov., isolated from gastro-intestinal tract of mirror carp, Cyprinus carpio var. specularis, collected from Gobind Sagar Reservoir, Himachal Pradesh, India.</title>
        <authorList>
            <person name="Talwar C."/>
            <person name="Singh A.K."/>
            <person name="Lal R."/>
            <person name="Negi R.K."/>
        </authorList>
    </citation>
    <scope>NUCLEOTIDE SEQUENCE [LARGE SCALE GENOMIC DNA]</scope>
    <source>
        <strain evidence="10 11">J-82</strain>
    </source>
</reference>
<dbReference type="Pfam" id="PF13365">
    <property type="entry name" value="Trypsin_2"/>
    <property type="match status" value="1"/>
</dbReference>
<dbReference type="PANTHER" id="PTHR43343">
    <property type="entry name" value="PEPTIDASE S12"/>
    <property type="match status" value="1"/>
</dbReference>
<sequence>MERSQKHIIPKDQYRRNRRVFSDDGSKHADGPDQTPQDTTDAVSPERHDDTVQDPSMDDVDRAQAAESGNDRSRTDGSRDYGPGEAGYADNSAPASMGGATRNTSGRGPTDGNGGRGGRKKGGCLSSLLLPFLAGLIGALAMLLLFNLFDDNDSGGSGAQDPDDGISEENRQEIEDIKGQLQEQSGDENKQISDTTAAIQKAKQSVVSVINLQKAGQIVPGYQEMPDSEPEEAGTGSGVIYKLTEEDAFIVTNNHVVEGAEELQVNLENGDQIDAELIGTDVWTDLSVLRVDRGNIENAIDFGSSDQLLVGETAIAIGSPLGQAFSGSVSRGIISGLDRSVPVDIDGDGNYDWEASVLQTDAAINPGNSGGALVDQAGNLIGINSMKISMPTVEGIGFAIPVDEVEQIVSQLEENGEVQRPYLGVMLQDLYTVPAEVLVNQMNLPDDVNSGVIVSNVEDGTPAAEAGLDSLDVIVSLDGEPVQNMLELRKYLYYEKAQGETLEIEYYRNGELQTATATLE</sequence>
<feature type="compositionally biased region" description="Basic and acidic residues" evidence="7">
    <location>
        <begin position="1"/>
        <end position="31"/>
    </location>
</feature>
<keyword evidence="5" id="KW-0378">Hydrolase</keyword>
<evidence type="ECO:0000256" key="2">
    <source>
        <dbReference type="ARBA" id="ARBA00010541"/>
    </source>
</evidence>
<gene>
    <name evidence="10" type="ORF">GQ671_06460</name>
</gene>
<dbReference type="SUPFAM" id="SSF50156">
    <property type="entry name" value="PDZ domain-like"/>
    <property type="match status" value="1"/>
</dbReference>
<comment type="similarity">
    <text evidence="2">Belongs to the peptidase S1C family.</text>
</comment>
<feature type="compositionally biased region" description="Basic and acidic residues" evidence="7">
    <location>
        <begin position="59"/>
        <end position="79"/>
    </location>
</feature>
<evidence type="ECO:0000256" key="4">
    <source>
        <dbReference type="ARBA" id="ARBA00022670"/>
    </source>
</evidence>
<protein>
    <recommendedName>
        <fullName evidence="3">Serine protease HtrA-like</fullName>
    </recommendedName>
</protein>
<dbReference type="InterPro" id="IPR051201">
    <property type="entry name" value="Chloro_Bact_Ser_Proteases"/>
</dbReference>
<accession>A0A6N8U5M4</accession>
<evidence type="ECO:0000256" key="5">
    <source>
        <dbReference type="ARBA" id="ARBA00022801"/>
    </source>
</evidence>
<dbReference type="OrthoDB" id="9758917at2"/>
<organism evidence="10 11">
    <name type="scientific">Salinicoccus hispanicus</name>
    <dbReference type="NCBI Taxonomy" id="157225"/>
    <lineage>
        <taxon>Bacteria</taxon>
        <taxon>Bacillati</taxon>
        <taxon>Bacillota</taxon>
        <taxon>Bacilli</taxon>
        <taxon>Bacillales</taxon>
        <taxon>Staphylococcaceae</taxon>
        <taxon>Salinicoccus</taxon>
    </lineage>
</organism>
<dbReference type="Gene3D" id="2.40.10.10">
    <property type="entry name" value="Trypsin-like serine proteases"/>
    <property type="match status" value="2"/>
</dbReference>
<comment type="caution">
    <text evidence="10">The sequence shown here is derived from an EMBL/GenBank/DDBJ whole genome shotgun (WGS) entry which is preliminary data.</text>
</comment>
<feature type="region of interest" description="Disordered" evidence="7">
    <location>
        <begin position="1"/>
        <end position="119"/>
    </location>
</feature>
<keyword evidence="8" id="KW-0812">Transmembrane</keyword>
<comment type="subcellular location">
    <subcellularLocation>
        <location evidence="1">Cell membrane</location>
        <topology evidence="1">Single-pass membrane protein</topology>
    </subcellularLocation>
</comment>
<dbReference type="Gene3D" id="2.30.42.10">
    <property type="match status" value="1"/>
</dbReference>
<dbReference type="GO" id="GO:0004252">
    <property type="term" value="F:serine-type endopeptidase activity"/>
    <property type="evidence" value="ECO:0007669"/>
    <property type="project" value="InterPro"/>
</dbReference>
<keyword evidence="8" id="KW-0472">Membrane</keyword>
<dbReference type="Pfam" id="PF13180">
    <property type="entry name" value="PDZ_2"/>
    <property type="match status" value="1"/>
</dbReference>
<feature type="transmembrane region" description="Helical" evidence="8">
    <location>
        <begin position="128"/>
        <end position="149"/>
    </location>
</feature>
<dbReference type="AlphaFoldDB" id="A0A6N8U5M4"/>
<dbReference type="InterPro" id="IPR001940">
    <property type="entry name" value="Peptidase_S1C"/>
</dbReference>
<evidence type="ECO:0000256" key="7">
    <source>
        <dbReference type="SAM" id="MobiDB-lite"/>
    </source>
</evidence>
<evidence type="ECO:0000256" key="6">
    <source>
        <dbReference type="ARBA" id="ARBA00022825"/>
    </source>
</evidence>
<evidence type="ECO:0000313" key="11">
    <source>
        <dbReference type="Proteomes" id="UP000436284"/>
    </source>
</evidence>
<dbReference type="Proteomes" id="UP000436284">
    <property type="component" value="Unassembled WGS sequence"/>
</dbReference>
<keyword evidence="8" id="KW-1133">Transmembrane helix</keyword>